<feature type="transmembrane region" description="Helical" evidence="1">
    <location>
        <begin position="15"/>
        <end position="38"/>
    </location>
</feature>
<reference evidence="2" key="2">
    <citation type="submission" date="2011-04" db="EMBL/GenBank/DDBJ databases">
        <authorList>
            <person name="Genoscope - CEA"/>
        </authorList>
    </citation>
    <scope>NUCLEOTIDE SEQUENCE</scope>
    <source>
        <strain evidence="2">R229</strain>
    </source>
</reference>
<keyword evidence="1" id="KW-1133">Transmembrane helix</keyword>
<sequence>MPTHMNRTESVPVPVIVILVPEPLLTFTAFAAVLSVAVHT</sequence>
<evidence type="ECO:0000256" key="1">
    <source>
        <dbReference type="SAM" id="Phobius"/>
    </source>
</evidence>
<dbReference type="AlphaFoldDB" id="G2ZK62"/>
<evidence type="ECO:0000313" key="2">
    <source>
        <dbReference type="EMBL" id="CCA79425.1"/>
    </source>
</evidence>
<proteinExistence type="predicted"/>
<reference evidence="2" key="1">
    <citation type="journal article" date="2011" name="PLoS ONE">
        <title>Ralstonia syzygii, the Blood Disease Bacterium and some Asian R. solanacearum strains form a single genomic species despite divergent lifestyles.</title>
        <authorList>
            <person name="Remenant B."/>
            <person name="de Cambiaire J.C."/>
            <person name="Cellier G."/>
            <person name="Jacobs J.M."/>
            <person name="Mangenot S."/>
            <person name="Barbe V."/>
            <person name="Lajus A."/>
            <person name="Vallenet D."/>
            <person name="Medigue C."/>
            <person name="Fegan M."/>
            <person name="Allen C."/>
            <person name="Prior P."/>
        </authorList>
    </citation>
    <scope>NUCLEOTIDE SEQUENCE</scope>
    <source>
        <strain evidence="2">R229</strain>
    </source>
</reference>
<gene>
    <name evidence="2" type="ORF">BDB_60032</name>
</gene>
<organism evidence="2">
    <name type="scientific">blood disease bacterium R229</name>
    <dbReference type="NCBI Taxonomy" id="741978"/>
    <lineage>
        <taxon>Bacteria</taxon>
        <taxon>Pseudomonadati</taxon>
        <taxon>Pseudomonadota</taxon>
        <taxon>Betaproteobacteria</taxon>
        <taxon>Burkholderiales</taxon>
        <taxon>Burkholderiaceae</taxon>
        <taxon>Ralstonia</taxon>
        <taxon>Ralstonia solanacearum species complex</taxon>
    </lineage>
</organism>
<keyword evidence="1" id="KW-0472">Membrane</keyword>
<keyword evidence="1" id="KW-0812">Transmembrane</keyword>
<accession>G2ZK62</accession>
<protein>
    <submittedName>
        <fullName evidence="2">Uncharacterized protein</fullName>
    </submittedName>
</protein>
<name>G2ZK62_9RALS</name>
<dbReference type="EMBL" id="FR854062">
    <property type="protein sequence ID" value="CCA79425.1"/>
    <property type="molecule type" value="Genomic_DNA"/>
</dbReference>